<evidence type="ECO:0000256" key="1">
    <source>
        <dbReference type="SAM" id="MobiDB-lite"/>
    </source>
</evidence>
<reference evidence="3" key="1">
    <citation type="submission" date="2019-11" db="EMBL/GenBank/DDBJ databases">
        <title>Leishmania tarentolae CDS.</title>
        <authorList>
            <person name="Goto Y."/>
            <person name="Yamagishi J."/>
        </authorList>
    </citation>
    <scope>NUCLEOTIDE SEQUENCE [LARGE SCALE GENOMIC DNA]</scope>
    <source>
        <strain evidence="3">Parrot Tar II</strain>
    </source>
</reference>
<dbReference type="AlphaFoldDB" id="A0A640KDU5"/>
<sequence>MFTTAWRTSPRVLQEHIYHCAGAIEASMKEASMGDAVALVCTGTLCFSHFFAIPLSLMHSMRLCFQFAHIHVGSQPHLELECVSQEVCITEVCVCVCAENKTSSFTLRLTLTLRKTCQLCVFSRLWPLPAPLGCQVGRYDWGSHGRCGMLFSTQGETQHAWRRGHECSDGDMYDEVDERVLTCDGSFPVLPTPLFSIIQYGTLEREERRRVDGRGGAEPHVRTTGANRSTRTTQLPVGPCVERKQCHIRPLPHCSE</sequence>
<dbReference type="EMBL" id="BLBS01000023">
    <property type="protein sequence ID" value="GET87870.1"/>
    <property type="molecule type" value="Genomic_DNA"/>
</dbReference>
<organism evidence="3 4">
    <name type="scientific">Leishmania tarentolae</name>
    <name type="common">Sauroleishmania tarentolae</name>
    <dbReference type="NCBI Taxonomy" id="5689"/>
    <lineage>
        <taxon>Eukaryota</taxon>
        <taxon>Discoba</taxon>
        <taxon>Euglenozoa</taxon>
        <taxon>Kinetoplastea</taxon>
        <taxon>Metakinetoplastina</taxon>
        <taxon>Trypanosomatida</taxon>
        <taxon>Trypanosomatidae</taxon>
        <taxon>Leishmaniinae</taxon>
        <taxon>Leishmania</taxon>
        <taxon>lizard Leishmania</taxon>
    </lineage>
</organism>
<evidence type="ECO:0000256" key="2">
    <source>
        <dbReference type="SAM" id="Phobius"/>
    </source>
</evidence>
<accession>A0A640KDU5</accession>
<feature type="transmembrane region" description="Helical" evidence="2">
    <location>
        <begin position="36"/>
        <end position="57"/>
    </location>
</feature>
<dbReference type="VEuPathDB" id="TriTrypDB:LtaPh_1815000"/>
<evidence type="ECO:0000313" key="4">
    <source>
        <dbReference type="Proteomes" id="UP000419144"/>
    </source>
</evidence>
<feature type="compositionally biased region" description="Basic and acidic residues" evidence="1">
    <location>
        <begin position="208"/>
        <end position="221"/>
    </location>
</feature>
<gene>
    <name evidence="3" type="ORF">LtaPh_1815000</name>
</gene>
<name>A0A640KDU5_LEITA</name>
<keyword evidence="2" id="KW-0472">Membrane</keyword>
<dbReference type="Proteomes" id="UP000419144">
    <property type="component" value="Unassembled WGS sequence"/>
</dbReference>
<keyword evidence="4" id="KW-1185">Reference proteome</keyword>
<comment type="caution">
    <text evidence="3">The sequence shown here is derived from an EMBL/GenBank/DDBJ whole genome shotgun (WGS) entry which is preliminary data.</text>
</comment>
<protein>
    <submittedName>
        <fullName evidence="3">Unspecified product</fullName>
    </submittedName>
</protein>
<feature type="region of interest" description="Disordered" evidence="1">
    <location>
        <begin position="208"/>
        <end position="234"/>
    </location>
</feature>
<evidence type="ECO:0000313" key="3">
    <source>
        <dbReference type="EMBL" id="GET87870.1"/>
    </source>
</evidence>
<feature type="compositionally biased region" description="Polar residues" evidence="1">
    <location>
        <begin position="224"/>
        <end position="234"/>
    </location>
</feature>
<keyword evidence="2" id="KW-1133">Transmembrane helix</keyword>
<keyword evidence="2" id="KW-0812">Transmembrane</keyword>
<proteinExistence type="predicted"/>